<gene>
    <name evidence="3" type="ORF">DFH07DRAFT_768887</name>
</gene>
<evidence type="ECO:0000313" key="4">
    <source>
        <dbReference type="Proteomes" id="UP001215280"/>
    </source>
</evidence>
<dbReference type="EMBL" id="JARJLG010000025">
    <property type="protein sequence ID" value="KAJ7769615.1"/>
    <property type="molecule type" value="Genomic_DNA"/>
</dbReference>
<comment type="caution">
    <text evidence="3">The sequence shown here is derived from an EMBL/GenBank/DDBJ whole genome shotgun (WGS) entry which is preliminary data.</text>
</comment>
<feature type="compositionally biased region" description="Basic and acidic residues" evidence="2">
    <location>
        <begin position="163"/>
        <end position="181"/>
    </location>
</feature>
<evidence type="ECO:0000256" key="2">
    <source>
        <dbReference type="SAM" id="MobiDB-lite"/>
    </source>
</evidence>
<feature type="coiled-coil region" evidence="1">
    <location>
        <begin position="56"/>
        <end position="97"/>
    </location>
</feature>
<dbReference type="Proteomes" id="UP001215280">
    <property type="component" value="Unassembled WGS sequence"/>
</dbReference>
<feature type="compositionally biased region" description="Basic and acidic residues" evidence="2">
    <location>
        <begin position="190"/>
        <end position="206"/>
    </location>
</feature>
<feature type="region of interest" description="Disordered" evidence="2">
    <location>
        <begin position="294"/>
        <end position="326"/>
    </location>
</feature>
<dbReference type="AlphaFoldDB" id="A0AAD7JT01"/>
<feature type="compositionally biased region" description="Polar residues" evidence="2">
    <location>
        <begin position="213"/>
        <end position="223"/>
    </location>
</feature>
<feature type="compositionally biased region" description="Basic and acidic residues" evidence="2">
    <location>
        <begin position="313"/>
        <end position="326"/>
    </location>
</feature>
<keyword evidence="4" id="KW-1185">Reference proteome</keyword>
<reference evidence="3" key="1">
    <citation type="submission" date="2023-03" db="EMBL/GenBank/DDBJ databases">
        <title>Massive genome expansion in bonnet fungi (Mycena s.s.) driven by repeated elements and novel gene families across ecological guilds.</title>
        <authorList>
            <consortium name="Lawrence Berkeley National Laboratory"/>
            <person name="Harder C.B."/>
            <person name="Miyauchi S."/>
            <person name="Viragh M."/>
            <person name="Kuo A."/>
            <person name="Thoen E."/>
            <person name="Andreopoulos B."/>
            <person name="Lu D."/>
            <person name="Skrede I."/>
            <person name="Drula E."/>
            <person name="Henrissat B."/>
            <person name="Morin E."/>
            <person name="Kohler A."/>
            <person name="Barry K."/>
            <person name="LaButti K."/>
            <person name="Morin E."/>
            <person name="Salamov A."/>
            <person name="Lipzen A."/>
            <person name="Mereny Z."/>
            <person name="Hegedus B."/>
            <person name="Baldrian P."/>
            <person name="Stursova M."/>
            <person name="Weitz H."/>
            <person name="Taylor A."/>
            <person name="Grigoriev I.V."/>
            <person name="Nagy L.G."/>
            <person name="Martin F."/>
            <person name="Kauserud H."/>
        </authorList>
    </citation>
    <scope>NUCLEOTIDE SEQUENCE</scope>
    <source>
        <strain evidence="3">CBHHK188m</strain>
    </source>
</reference>
<name>A0AAD7JT01_9AGAR</name>
<feature type="compositionally biased region" description="Low complexity" evidence="2">
    <location>
        <begin position="256"/>
        <end position="268"/>
    </location>
</feature>
<evidence type="ECO:0000313" key="3">
    <source>
        <dbReference type="EMBL" id="KAJ7769615.1"/>
    </source>
</evidence>
<keyword evidence="1" id="KW-0175">Coiled coil</keyword>
<feature type="region of interest" description="Disordered" evidence="2">
    <location>
        <begin position="249"/>
        <end position="273"/>
    </location>
</feature>
<proteinExistence type="predicted"/>
<accession>A0AAD7JT01</accession>
<feature type="region of interest" description="Disordered" evidence="2">
    <location>
        <begin position="1"/>
        <end position="54"/>
    </location>
</feature>
<sequence>MTDIPGGFPIDTPMDDAVPTIADSMDADPQDTPMVETSRNPLDDVDAERGRERDARQYAVEKAKAANRQAKEYEAELRASKQQFRQLADEQQALAEKFAAERETFDAERAGAQGYINHLNDTFLTQLQEAQAKAMSEANQKAAAVIQAREDELKAELNRAAKELEDEKARHRQNEEKRQAEYESAMAALRTRESPQRRGARHRNDSAPDGTPVHTTELVSSATREQRRVEALMRTGTDRFPAVTMAAPEPDPLGAPPVTAAAAPAVTPEQPGATGNEALAKIVAEEIAKAMKKLQKATAKRRRRNAPVGVRNELADAKREQQAKISDADDKSWKKYALVIWRHAQGKNRAIDFEDYQGATESVMLRAQAGHGESPTMSSKLWFGRGWETCVWNSLIIDKCVEELRQKREADTAHYNVPDVTAQYLKSLFMGHLKQTYGEWSRVQQRVGERPEDASERAKAYLQQL</sequence>
<feature type="region of interest" description="Disordered" evidence="2">
    <location>
        <begin position="163"/>
        <end position="226"/>
    </location>
</feature>
<feature type="compositionally biased region" description="Basic residues" evidence="2">
    <location>
        <begin position="294"/>
        <end position="305"/>
    </location>
</feature>
<evidence type="ECO:0000256" key="1">
    <source>
        <dbReference type="SAM" id="Coils"/>
    </source>
</evidence>
<protein>
    <submittedName>
        <fullName evidence="3">Uncharacterized protein</fullName>
    </submittedName>
</protein>
<organism evidence="3 4">
    <name type="scientific">Mycena maculata</name>
    <dbReference type="NCBI Taxonomy" id="230809"/>
    <lineage>
        <taxon>Eukaryota</taxon>
        <taxon>Fungi</taxon>
        <taxon>Dikarya</taxon>
        <taxon>Basidiomycota</taxon>
        <taxon>Agaricomycotina</taxon>
        <taxon>Agaricomycetes</taxon>
        <taxon>Agaricomycetidae</taxon>
        <taxon>Agaricales</taxon>
        <taxon>Marasmiineae</taxon>
        <taxon>Mycenaceae</taxon>
        <taxon>Mycena</taxon>
    </lineage>
</organism>